<comment type="caution">
    <text evidence="7">The sequence shown here is derived from an EMBL/GenBank/DDBJ whole genome shotgun (WGS) entry which is preliminary data.</text>
</comment>
<evidence type="ECO:0000256" key="2">
    <source>
        <dbReference type="ARBA" id="ARBA00022884"/>
    </source>
</evidence>
<dbReference type="GO" id="GO:0006355">
    <property type="term" value="P:regulation of DNA-templated transcription"/>
    <property type="evidence" value="ECO:0007669"/>
    <property type="project" value="InterPro"/>
</dbReference>
<proteinExistence type="predicted"/>
<protein>
    <recommendedName>
        <fullName evidence="6">RRM domain-containing protein</fullName>
    </recommendedName>
</protein>
<dbReference type="SMART" id="SM00360">
    <property type="entry name" value="RRM"/>
    <property type="match status" value="1"/>
</dbReference>
<evidence type="ECO:0000313" key="8">
    <source>
        <dbReference type="Proteomes" id="UP000663866"/>
    </source>
</evidence>
<dbReference type="Pfam" id="PF00076">
    <property type="entry name" value="RRM_1"/>
    <property type="match status" value="1"/>
</dbReference>
<feature type="region of interest" description="Disordered" evidence="5">
    <location>
        <begin position="1"/>
        <end position="111"/>
    </location>
</feature>
<evidence type="ECO:0000259" key="6">
    <source>
        <dbReference type="PROSITE" id="PS50102"/>
    </source>
</evidence>
<feature type="compositionally biased region" description="Low complexity" evidence="5">
    <location>
        <begin position="62"/>
        <end position="83"/>
    </location>
</feature>
<sequence>MSGYGRDSRGAGDQYSSGHSNSDHKSGRGGGDRHTDDQNSGQKRNDSDYNSRGGVGVGYGSGSSSSSSYNRGRNDYPNNNNDNAVGSGGYNRGRNNQHDISASTIGGDDNRMETQRDTIFIQNLPKNVTVSQLKDVFSQIGIIKNDKKTNGPKIWIYKDKATGDGKGEATITYEDEEAAQAAINWYHGKEVLSNIVQISLATRRASAFGNRGGSRGGRGGFRSRGAGGDFGGYRGRGGDRGSEYRGSGRGASHGSSRDNRSNPY</sequence>
<dbReference type="InterPro" id="IPR012677">
    <property type="entry name" value="Nucleotide-bd_a/b_plait_sf"/>
</dbReference>
<dbReference type="Gene3D" id="3.30.70.330">
    <property type="match status" value="1"/>
</dbReference>
<reference evidence="7" key="1">
    <citation type="submission" date="2021-02" db="EMBL/GenBank/DDBJ databases">
        <authorList>
            <person name="Nowell W R."/>
        </authorList>
    </citation>
    <scope>NUCLEOTIDE SEQUENCE</scope>
</reference>
<organism evidence="7 8">
    <name type="scientific">Rotaria magnacalcarata</name>
    <dbReference type="NCBI Taxonomy" id="392030"/>
    <lineage>
        <taxon>Eukaryota</taxon>
        <taxon>Metazoa</taxon>
        <taxon>Spiralia</taxon>
        <taxon>Gnathifera</taxon>
        <taxon>Rotifera</taxon>
        <taxon>Eurotatoria</taxon>
        <taxon>Bdelloidea</taxon>
        <taxon>Philodinida</taxon>
        <taxon>Philodinidae</taxon>
        <taxon>Rotaria</taxon>
    </lineage>
</organism>
<dbReference type="InterPro" id="IPR034870">
    <property type="entry name" value="TET_fam"/>
</dbReference>
<evidence type="ECO:0000256" key="1">
    <source>
        <dbReference type="ARBA" id="ARBA00004123"/>
    </source>
</evidence>
<dbReference type="PROSITE" id="PS50102">
    <property type="entry name" value="RRM"/>
    <property type="match status" value="1"/>
</dbReference>
<name>A0A818YN03_9BILA</name>
<feature type="compositionally biased region" description="Gly residues" evidence="5">
    <location>
        <begin position="210"/>
        <end position="235"/>
    </location>
</feature>
<dbReference type="SUPFAM" id="SSF54928">
    <property type="entry name" value="RNA-binding domain, RBD"/>
    <property type="match status" value="1"/>
</dbReference>
<dbReference type="InterPro" id="IPR035979">
    <property type="entry name" value="RBD_domain_sf"/>
</dbReference>
<keyword evidence="2 4" id="KW-0694">RNA-binding</keyword>
<dbReference type="Proteomes" id="UP000663866">
    <property type="component" value="Unassembled WGS sequence"/>
</dbReference>
<feature type="compositionally biased region" description="Basic and acidic residues" evidence="5">
    <location>
        <begin position="21"/>
        <end position="49"/>
    </location>
</feature>
<comment type="subcellular location">
    <subcellularLocation>
        <location evidence="1">Nucleus</location>
    </subcellularLocation>
</comment>
<keyword evidence="8" id="KW-1185">Reference proteome</keyword>
<dbReference type="GO" id="GO:0005634">
    <property type="term" value="C:nucleus"/>
    <property type="evidence" value="ECO:0007669"/>
    <property type="project" value="UniProtKB-SubCell"/>
</dbReference>
<evidence type="ECO:0000256" key="3">
    <source>
        <dbReference type="ARBA" id="ARBA00023242"/>
    </source>
</evidence>
<dbReference type="PANTHER" id="PTHR23238">
    <property type="entry name" value="RNA BINDING PROTEIN"/>
    <property type="match status" value="1"/>
</dbReference>
<dbReference type="GO" id="GO:0003723">
    <property type="term" value="F:RNA binding"/>
    <property type="evidence" value="ECO:0007669"/>
    <property type="project" value="UniProtKB-UniRule"/>
</dbReference>
<dbReference type="InterPro" id="IPR000504">
    <property type="entry name" value="RRM_dom"/>
</dbReference>
<feature type="compositionally biased region" description="Basic and acidic residues" evidence="5">
    <location>
        <begin position="255"/>
        <end position="264"/>
    </location>
</feature>
<accession>A0A818YN03</accession>
<evidence type="ECO:0000256" key="4">
    <source>
        <dbReference type="PROSITE-ProRule" id="PRU00176"/>
    </source>
</evidence>
<feature type="region of interest" description="Disordered" evidence="5">
    <location>
        <begin position="207"/>
        <end position="264"/>
    </location>
</feature>
<evidence type="ECO:0000256" key="5">
    <source>
        <dbReference type="SAM" id="MobiDB-lite"/>
    </source>
</evidence>
<feature type="compositionally biased region" description="Basic and acidic residues" evidence="5">
    <location>
        <begin position="1"/>
        <end position="10"/>
    </location>
</feature>
<keyword evidence="3" id="KW-0539">Nucleus</keyword>
<dbReference type="AlphaFoldDB" id="A0A818YN03"/>
<gene>
    <name evidence="7" type="ORF">OVN521_LOCUS1507</name>
</gene>
<feature type="domain" description="RRM" evidence="6">
    <location>
        <begin position="117"/>
        <end position="203"/>
    </location>
</feature>
<dbReference type="EMBL" id="CAJOBG010000105">
    <property type="protein sequence ID" value="CAF3757764.1"/>
    <property type="molecule type" value="Genomic_DNA"/>
</dbReference>
<evidence type="ECO:0000313" key="7">
    <source>
        <dbReference type="EMBL" id="CAF3757764.1"/>
    </source>
</evidence>